<comment type="subcellular location">
    <subcellularLocation>
        <location evidence="1">Cell membrane</location>
        <topology evidence="1">Multi-pass membrane protein</topology>
    </subcellularLocation>
</comment>
<comment type="caution">
    <text evidence="7">The sequence shown here is derived from an EMBL/GenBank/DDBJ whole genome shotgun (WGS) entry which is preliminary data.</text>
</comment>
<gene>
    <name evidence="7" type="ORF">GCM10009827_101590</name>
</gene>
<name>A0ABN2CSP3_9ACTN</name>
<feature type="transmembrane region" description="Helical" evidence="6">
    <location>
        <begin position="233"/>
        <end position="255"/>
    </location>
</feature>
<proteinExistence type="predicted"/>
<reference evidence="7 8" key="1">
    <citation type="journal article" date="2019" name="Int. J. Syst. Evol. Microbiol.">
        <title>The Global Catalogue of Microorganisms (GCM) 10K type strain sequencing project: providing services to taxonomists for standard genome sequencing and annotation.</title>
        <authorList>
            <consortium name="The Broad Institute Genomics Platform"/>
            <consortium name="The Broad Institute Genome Sequencing Center for Infectious Disease"/>
            <person name="Wu L."/>
            <person name="Ma J."/>
        </authorList>
    </citation>
    <scope>NUCLEOTIDE SEQUENCE [LARGE SCALE GENOMIC DNA]</scope>
    <source>
        <strain evidence="7 8">JCM 15933</strain>
    </source>
</reference>
<dbReference type="PANTHER" id="PTHR30482:SF17">
    <property type="entry name" value="ABC TRANSPORTER ATP-BINDING PROTEIN"/>
    <property type="match status" value="1"/>
</dbReference>
<feature type="transmembrane region" description="Helical" evidence="6">
    <location>
        <begin position="193"/>
        <end position="212"/>
    </location>
</feature>
<keyword evidence="4 6" id="KW-1133">Transmembrane helix</keyword>
<dbReference type="InterPro" id="IPR043428">
    <property type="entry name" value="LivM-like"/>
</dbReference>
<evidence type="ECO:0008006" key="9">
    <source>
        <dbReference type="Google" id="ProtNLM"/>
    </source>
</evidence>
<evidence type="ECO:0000256" key="6">
    <source>
        <dbReference type="SAM" id="Phobius"/>
    </source>
</evidence>
<keyword evidence="3 6" id="KW-0812">Transmembrane</keyword>
<keyword evidence="8" id="KW-1185">Reference proteome</keyword>
<organism evidence="7 8">
    <name type="scientific">Dactylosporangium maewongense</name>
    <dbReference type="NCBI Taxonomy" id="634393"/>
    <lineage>
        <taxon>Bacteria</taxon>
        <taxon>Bacillati</taxon>
        <taxon>Actinomycetota</taxon>
        <taxon>Actinomycetes</taxon>
        <taxon>Micromonosporales</taxon>
        <taxon>Micromonosporaceae</taxon>
        <taxon>Dactylosporangium</taxon>
    </lineage>
</organism>
<feature type="transmembrane region" description="Helical" evidence="6">
    <location>
        <begin position="71"/>
        <end position="91"/>
    </location>
</feature>
<evidence type="ECO:0000313" key="8">
    <source>
        <dbReference type="Proteomes" id="UP001501470"/>
    </source>
</evidence>
<dbReference type="PANTHER" id="PTHR30482">
    <property type="entry name" value="HIGH-AFFINITY BRANCHED-CHAIN AMINO ACID TRANSPORT SYSTEM PERMEASE"/>
    <property type="match status" value="1"/>
</dbReference>
<dbReference type="CDD" id="cd06581">
    <property type="entry name" value="TM_PBP1_LivM_like"/>
    <property type="match status" value="1"/>
</dbReference>
<dbReference type="InterPro" id="IPR001851">
    <property type="entry name" value="ABC_transp_permease"/>
</dbReference>
<feature type="transmembrane region" description="Helical" evidence="6">
    <location>
        <begin position="166"/>
        <end position="187"/>
    </location>
</feature>
<evidence type="ECO:0000256" key="2">
    <source>
        <dbReference type="ARBA" id="ARBA00022475"/>
    </source>
</evidence>
<evidence type="ECO:0000256" key="4">
    <source>
        <dbReference type="ARBA" id="ARBA00022989"/>
    </source>
</evidence>
<feature type="transmembrane region" description="Helical" evidence="6">
    <location>
        <begin position="120"/>
        <end position="139"/>
    </location>
</feature>
<dbReference type="Proteomes" id="UP001501470">
    <property type="component" value="Unassembled WGS sequence"/>
</dbReference>
<evidence type="ECO:0000313" key="7">
    <source>
        <dbReference type="EMBL" id="GAA1563656.1"/>
    </source>
</evidence>
<evidence type="ECO:0000256" key="3">
    <source>
        <dbReference type="ARBA" id="ARBA00022692"/>
    </source>
</evidence>
<accession>A0ABN2CSP3</accession>
<protein>
    <recommendedName>
        <fullName evidence="9">Branched-chain amino acid ABC transporter permease</fullName>
    </recommendedName>
</protein>
<evidence type="ECO:0000256" key="1">
    <source>
        <dbReference type="ARBA" id="ARBA00004651"/>
    </source>
</evidence>
<dbReference type="EMBL" id="BAAAQD010000033">
    <property type="protein sequence ID" value="GAA1563656.1"/>
    <property type="molecule type" value="Genomic_DNA"/>
</dbReference>
<dbReference type="Pfam" id="PF02653">
    <property type="entry name" value="BPD_transp_2"/>
    <property type="match status" value="1"/>
</dbReference>
<keyword evidence="5 6" id="KW-0472">Membrane</keyword>
<keyword evidence="2" id="KW-1003">Cell membrane</keyword>
<evidence type="ECO:0000256" key="5">
    <source>
        <dbReference type="ARBA" id="ARBA00023136"/>
    </source>
</evidence>
<sequence>MLASSAYLLTVVAGLPTLGQGAYLIIGGYTAAAVSRTLTSNGPAQLFAAALGGALAAAAVGVIATRTRGTTFLIVTLAVGTLAQTIASRAVPITAGDAGQTVAPITVVPGTPPVTVTGYLYLYALTCTLIISAALALLLRTRFGLALRAAADNEARTRANGHPVGAHLWLAYTLAGAVAGTAGALLVTTRHTIAPIDGGFIVSALALLAALIGTRTQTGAMLGAAIVIAVRDLIAPIAFAGHAAALLGIFFLAAACIRNLTNPLAAELDGMLPNRLRNRPNGRQS</sequence>
<feature type="transmembrane region" description="Helical" evidence="6">
    <location>
        <begin position="45"/>
        <end position="64"/>
    </location>
</feature>